<reference evidence="1 2" key="1">
    <citation type="submission" date="2023-10" db="EMBL/GenBank/DDBJ databases">
        <title>Saccharopolyspora sp. nov., isolated from mangrove soil.</title>
        <authorList>
            <person name="Lu Y."/>
            <person name="Liu W."/>
        </authorList>
    </citation>
    <scope>NUCLEOTIDE SEQUENCE [LARGE SCALE GENOMIC DNA]</scope>
    <source>
        <strain evidence="1 2">S2-29</strain>
    </source>
</reference>
<dbReference type="RefSeq" id="WP_324264083.1">
    <property type="nucleotide sequence ID" value="NZ_JAWLNX010000002.1"/>
</dbReference>
<proteinExistence type="predicted"/>
<dbReference type="Proteomes" id="UP001327093">
    <property type="component" value="Unassembled WGS sequence"/>
</dbReference>
<organism evidence="1 2">
    <name type="scientific">Saccharopolyspora mangrovi</name>
    <dbReference type="NCBI Taxonomy" id="3082379"/>
    <lineage>
        <taxon>Bacteria</taxon>
        <taxon>Bacillati</taxon>
        <taxon>Actinomycetota</taxon>
        <taxon>Actinomycetes</taxon>
        <taxon>Pseudonocardiales</taxon>
        <taxon>Pseudonocardiaceae</taxon>
        <taxon>Saccharopolyspora</taxon>
    </lineage>
</organism>
<dbReference type="EMBL" id="JAWLNX010000002">
    <property type="protein sequence ID" value="MEB3366511.1"/>
    <property type="molecule type" value="Genomic_DNA"/>
</dbReference>
<dbReference type="Pfam" id="PF09954">
    <property type="entry name" value="DUF2188"/>
    <property type="match status" value="1"/>
</dbReference>
<accession>A0ABU6A4V4</accession>
<sequence>MPVQRGGGWKVTGAGAEFHVSRQCDAIDEACSQLRHGGGGAVVIHGITGKVQDRRTV</sequence>
<name>A0ABU6A4V4_9PSEU</name>
<protein>
    <submittedName>
        <fullName evidence="1">DUF2188 domain-containing protein</fullName>
    </submittedName>
</protein>
<gene>
    <name evidence="1" type="ORF">R4I43_03760</name>
</gene>
<evidence type="ECO:0000313" key="2">
    <source>
        <dbReference type="Proteomes" id="UP001327093"/>
    </source>
</evidence>
<keyword evidence="2" id="KW-1185">Reference proteome</keyword>
<comment type="caution">
    <text evidence="1">The sequence shown here is derived from an EMBL/GenBank/DDBJ whole genome shotgun (WGS) entry which is preliminary data.</text>
</comment>
<dbReference type="InterPro" id="IPR018691">
    <property type="entry name" value="DUF2188"/>
</dbReference>
<evidence type="ECO:0000313" key="1">
    <source>
        <dbReference type="EMBL" id="MEB3366511.1"/>
    </source>
</evidence>